<keyword evidence="10" id="KW-0131">Cell cycle</keyword>
<evidence type="ECO:0000256" key="7">
    <source>
        <dbReference type="ARBA" id="ARBA00022838"/>
    </source>
</evidence>
<protein>
    <recommendedName>
        <fullName evidence="13">Kinetochore protein Nuf2 N-terminal domain-containing protein</fullName>
    </recommendedName>
</protein>
<keyword evidence="5" id="KW-0132">Cell division</keyword>
<feature type="coiled-coil region" evidence="12">
    <location>
        <begin position="204"/>
        <end position="332"/>
    </location>
</feature>
<dbReference type="GO" id="GO:0051383">
    <property type="term" value="P:kinetochore organization"/>
    <property type="evidence" value="ECO:0007669"/>
    <property type="project" value="TreeGrafter"/>
</dbReference>
<keyword evidence="7" id="KW-0995">Kinetochore</keyword>
<dbReference type="GO" id="GO:0007052">
    <property type="term" value="P:mitotic spindle organization"/>
    <property type="evidence" value="ECO:0007669"/>
    <property type="project" value="TreeGrafter"/>
</dbReference>
<evidence type="ECO:0000256" key="4">
    <source>
        <dbReference type="ARBA" id="ARBA00022454"/>
    </source>
</evidence>
<sequence length="449" mass="52672">MAENTFPIYNVDAIVNFYRTEVLTGQEAKHFTNSDLTPTPKPEAVQTLYMRVLHLLYRFRPECHFMVPPVDNLQYPEYHEGATALMSVYMRQFLPVCMVYDFSLNDLLTPKKQRTLTILSAIMNFVHFRNQRMVVILFLCCQRADLERLQTYTRANLEMEKKIQMLTTIPPEQQAEADELAAEVAELHATNMHELQENVLNENIAEWKTKIAEKSQKLAQVKVDISSLKEEIGKLKSQIVESPEELKSQMEKMRENVRIIKNSIKEADERVVELQNMVQNTTHAEAEIQQMYNLLQDLESSMNTTKQRQEEYQELTIQHEKVQKELKNLCMEEGQLKRSLAMKLDKESKQSIRRRMKKEMKEQHIQDCDQIHLKREEMANKIQEISRETQQLKAKTQNLRDIGSKETEKAQVQAPPECLLHSSLEDLHRRIEMQTMDLKKDVVKMSANF</sequence>
<proteinExistence type="inferred from homology"/>
<keyword evidence="8 12" id="KW-0175">Coiled coil</keyword>
<evidence type="ECO:0000256" key="9">
    <source>
        <dbReference type="ARBA" id="ARBA00023242"/>
    </source>
</evidence>
<dbReference type="GO" id="GO:0045132">
    <property type="term" value="P:meiotic chromosome segregation"/>
    <property type="evidence" value="ECO:0007669"/>
    <property type="project" value="TreeGrafter"/>
</dbReference>
<dbReference type="GO" id="GO:0005634">
    <property type="term" value="C:nucleus"/>
    <property type="evidence" value="ECO:0007669"/>
    <property type="project" value="UniProtKB-SubCell"/>
</dbReference>
<dbReference type="GO" id="GO:0051301">
    <property type="term" value="P:cell division"/>
    <property type="evidence" value="ECO:0007669"/>
    <property type="project" value="UniProtKB-KW"/>
</dbReference>
<reference evidence="14" key="1">
    <citation type="submission" date="2025-08" db="UniProtKB">
        <authorList>
            <consortium name="Ensembl"/>
        </authorList>
    </citation>
    <scope>IDENTIFICATION</scope>
</reference>
<evidence type="ECO:0000313" key="15">
    <source>
        <dbReference type="Proteomes" id="UP000261600"/>
    </source>
</evidence>
<dbReference type="PANTHER" id="PTHR21650">
    <property type="entry name" value="MEMBRALIN/KINETOCHORE PROTEIN NUF2"/>
    <property type="match status" value="1"/>
</dbReference>
<evidence type="ECO:0000256" key="8">
    <source>
        <dbReference type="ARBA" id="ARBA00023054"/>
    </source>
</evidence>
<feature type="domain" description="Kinetochore protein Nuf2 N-terminal" evidence="13">
    <location>
        <begin position="4"/>
        <end position="137"/>
    </location>
</feature>
<dbReference type="InterPro" id="IPR005549">
    <property type="entry name" value="Kinetochore_Nuf2_N"/>
</dbReference>
<dbReference type="Pfam" id="PF03800">
    <property type="entry name" value="Nuf2"/>
    <property type="match status" value="1"/>
</dbReference>
<organism evidence="14 15">
    <name type="scientific">Monopterus albus</name>
    <name type="common">Swamp eel</name>
    <dbReference type="NCBI Taxonomy" id="43700"/>
    <lineage>
        <taxon>Eukaryota</taxon>
        <taxon>Metazoa</taxon>
        <taxon>Chordata</taxon>
        <taxon>Craniata</taxon>
        <taxon>Vertebrata</taxon>
        <taxon>Euteleostomi</taxon>
        <taxon>Actinopterygii</taxon>
        <taxon>Neopterygii</taxon>
        <taxon>Teleostei</taxon>
        <taxon>Neoteleostei</taxon>
        <taxon>Acanthomorphata</taxon>
        <taxon>Anabantaria</taxon>
        <taxon>Synbranchiformes</taxon>
        <taxon>Synbranchidae</taxon>
        <taxon>Monopterus</taxon>
    </lineage>
</organism>
<keyword evidence="9" id="KW-0539">Nucleus</keyword>
<keyword evidence="6" id="KW-0498">Mitosis</keyword>
<keyword evidence="11" id="KW-0137">Centromere</keyword>
<keyword evidence="4" id="KW-0158">Chromosome</keyword>
<reference evidence="14" key="2">
    <citation type="submission" date="2025-09" db="UniProtKB">
        <authorList>
            <consortium name="Ensembl"/>
        </authorList>
    </citation>
    <scope>IDENTIFICATION</scope>
</reference>
<name>A0A3Q3QFZ5_MONAL</name>
<evidence type="ECO:0000256" key="3">
    <source>
        <dbReference type="ARBA" id="ARBA00005498"/>
    </source>
</evidence>
<evidence type="ECO:0000313" key="14">
    <source>
        <dbReference type="Ensembl" id="ENSMALP00000011846.1"/>
    </source>
</evidence>
<feature type="coiled-coil region" evidence="12">
    <location>
        <begin position="368"/>
        <end position="402"/>
    </location>
</feature>
<keyword evidence="15" id="KW-1185">Reference proteome</keyword>
<evidence type="ECO:0000256" key="12">
    <source>
        <dbReference type="SAM" id="Coils"/>
    </source>
</evidence>
<evidence type="ECO:0000256" key="1">
    <source>
        <dbReference type="ARBA" id="ARBA00004123"/>
    </source>
</evidence>
<evidence type="ECO:0000256" key="6">
    <source>
        <dbReference type="ARBA" id="ARBA00022776"/>
    </source>
</evidence>
<dbReference type="STRING" id="43700.ENSMALP00000011846"/>
<comment type="subcellular location">
    <subcellularLocation>
        <location evidence="2">Chromosome</location>
        <location evidence="2">Centromere</location>
        <location evidence="2">Kinetochore</location>
    </subcellularLocation>
    <subcellularLocation>
        <location evidence="1">Nucleus</location>
    </subcellularLocation>
</comment>
<dbReference type="Gene3D" id="1.10.418.60">
    <property type="entry name" value="Ncd80 complex, Nuf2 subunit"/>
    <property type="match status" value="1"/>
</dbReference>
<evidence type="ECO:0000256" key="2">
    <source>
        <dbReference type="ARBA" id="ARBA00004629"/>
    </source>
</evidence>
<dbReference type="AlphaFoldDB" id="A0A3Q3QFZ5"/>
<dbReference type="Proteomes" id="UP000261600">
    <property type="component" value="Unplaced"/>
</dbReference>
<dbReference type="Ensembl" id="ENSMALT00000012100.1">
    <property type="protein sequence ID" value="ENSMALP00000011846.1"/>
    <property type="gene ID" value="ENSMALG00000008375.1"/>
</dbReference>
<comment type="similarity">
    <text evidence="3">Belongs to the NUF2 family.</text>
</comment>
<evidence type="ECO:0000259" key="13">
    <source>
        <dbReference type="Pfam" id="PF03800"/>
    </source>
</evidence>
<dbReference type="InterPro" id="IPR038275">
    <property type="entry name" value="Nuf2_N_sf"/>
</dbReference>
<accession>A0A3Q3QFZ5</accession>
<dbReference type="PANTHER" id="PTHR21650:SF2">
    <property type="entry name" value="KINETOCHORE PROTEIN NUF2"/>
    <property type="match status" value="1"/>
</dbReference>
<dbReference type="GO" id="GO:0051315">
    <property type="term" value="P:attachment of mitotic spindle microtubules to kinetochore"/>
    <property type="evidence" value="ECO:0007669"/>
    <property type="project" value="TreeGrafter"/>
</dbReference>
<evidence type="ECO:0000256" key="5">
    <source>
        <dbReference type="ARBA" id="ARBA00022618"/>
    </source>
</evidence>
<dbReference type="GO" id="GO:0031262">
    <property type="term" value="C:Ndc80 complex"/>
    <property type="evidence" value="ECO:0007669"/>
    <property type="project" value="InterPro"/>
</dbReference>
<dbReference type="GO" id="GO:0044877">
    <property type="term" value="F:protein-containing complex binding"/>
    <property type="evidence" value="ECO:0007669"/>
    <property type="project" value="TreeGrafter"/>
</dbReference>
<evidence type="ECO:0000256" key="11">
    <source>
        <dbReference type="ARBA" id="ARBA00023328"/>
    </source>
</evidence>
<evidence type="ECO:0000256" key="10">
    <source>
        <dbReference type="ARBA" id="ARBA00023306"/>
    </source>
</evidence>